<dbReference type="InterPro" id="IPR024336">
    <property type="entry name" value="tRNA_splic_suSen54_N"/>
</dbReference>
<dbReference type="PANTHER" id="PTHR21027">
    <property type="entry name" value="TRNA-SPLICING ENDONUCLEASE SUBUNIT SEN54"/>
    <property type="match status" value="1"/>
</dbReference>
<dbReference type="Proteomes" id="UP001200034">
    <property type="component" value="Unassembled WGS sequence"/>
</dbReference>
<dbReference type="GO" id="GO:0000379">
    <property type="term" value="P:tRNA-type intron splice site recognition and cleavage"/>
    <property type="evidence" value="ECO:0007669"/>
    <property type="project" value="TreeGrafter"/>
</dbReference>
<dbReference type="InterPro" id="IPR024337">
    <property type="entry name" value="tRNA_splic_suSen54"/>
</dbReference>
<keyword evidence="5" id="KW-1185">Reference proteome</keyword>
<organism evidence="4 5">
    <name type="scientific">Drosophila rubida</name>
    <dbReference type="NCBI Taxonomy" id="30044"/>
    <lineage>
        <taxon>Eukaryota</taxon>
        <taxon>Metazoa</taxon>
        <taxon>Ecdysozoa</taxon>
        <taxon>Arthropoda</taxon>
        <taxon>Hexapoda</taxon>
        <taxon>Insecta</taxon>
        <taxon>Pterygota</taxon>
        <taxon>Neoptera</taxon>
        <taxon>Endopterygota</taxon>
        <taxon>Diptera</taxon>
        <taxon>Brachycera</taxon>
        <taxon>Muscomorpha</taxon>
        <taxon>Ephydroidea</taxon>
        <taxon>Drosophilidae</taxon>
        <taxon>Drosophila</taxon>
    </lineage>
</organism>
<sequence>KNNNYSAKELIAHRHAEVESPRIGLKRTNFEGSVAELEELQQAYGKKHSFYELGCILMALFYSVANLRNLLSTRRIERHTGRALAEWHADQQAAEVLRKDGKFESFGFNRHGKLYLEYYEALFLLELNRLQLEYCQMIVSVEQGYLLLLGEGPSKKYNNYLVYSTLSRAGYIVVKHQSDRQDSPPTSRKFDVAATREDCIWAILDETINNKAVPEYIKTSTYYATVQSSMTDVKLQIMNQSQSNVHDNLSEDFKFDTRKRRAESLPNEEAATKRACLPVLKIRKAESLIDKLKTEQNYERFKDIFEKFDIVQLQEDNYELDVETSDMRDLNISFDLHLHNEGFRRSAPKTPTFSVVIVPADEPLPTHNEMIKCQRQQLTQLSHVSHAAPPLLVMSVSESKQIQAFLYYMS</sequence>
<feature type="non-terminal residue" evidence="4">
    <location>
        <position position="1"/>
    </location>
</feature>
<dbReference type="GO" id="GO:0000214">
    <property type="term" value="C:tRNA-intron endonuclease complex"/>
    <property type="evidence" value="ECO:0007669"/>
    <property type="project" value="TreeGrafter"/>
</dbReference>
<evidence type="ECO:0000256" key="2">
    <source>
        <dbReference type="ARBA" id="ARBA00022694"/>
    </source>
</evidence>
<reference evidence="4" key="1">
    <citation type="journal article" date="2021" name="Mol. Ecol. Resour.">
        <title>Phylogenomic analyses of the genus Drosophila reveals genomic signals of climate adaptation.</title>
        <authorList>
            <person name="Li F."/>
            <person name="Rane R.V."/>
            <person name="Luria V."/>
            <person name="Xiong Z."/>
            <person name="Chen J."/>
            <person name="Li Z."/>
            <person name="Catullo R.A."/>
            <person name="Griffin P.C."/>
            <person name="Schiffer M."/>
            <person name="Pearce S."/>
            <person name="Lee S.F."/>
            <person name="McElroy K."/>
            <person name="Stocker A."/>
            <person name="Shirriffs J."/>
            <person name="Cockerell F."/>
            <person name="Coppin C."/>
            <person name="Sgro C.M."/>
            <person name="Karger A."/>
            <person name="Cain J.W."/>
            <person name="Weber J.A."/>
            <person name="Santpere G."/>
            <person name="Kirschner M.W."/>
            <person name="Hoffmann A.A."/>
            <person name="Oakeshott J.G."/>
            <person name="Zhang G."/>
        </authorList>
    </citation>
    <scope>NUCLEOTIDE SEQUENCE</scope>
    <source>
        <strain evidence="4">BGI-SZ-2011g</strain>
    </source>
</reference>
<evidence type="ECO:0000313" key="4">
    <source>
        <dbReference type="EMBL" id="KAH8371184.1"/>
    </source>
</evidence>
<dbReference type="AlphaFoldDB" id="A0AAD4K082"/>
<evidence type="ECO:0000256" key="1">
    <source>
        <dbReference type="ARBA" id="ARBA00005736"/>
    </source>
</evidence>
<evidence type="ECO:0000259" key="3">
    <source>
        <dbReference type="Pfam" id="PF12928"/>
    </source>
</evidence>
<keyword evidence="2" id="KW-0819">tRNA processing</keyword>
<comment type="similarity">
    <text evidence="1">Belongs to the SEN54 family.</text>
</comment>
<feature type="domain" description="tRNA-splicing endonuclease subunit Sen54 N-terminal" evidence="3">
    <location>
        <begin position="69"/>
        <end position="133"/>
    </location>
</feature>
<accession>A0AAD4K082</accession>
<comment type="caution">
    <text evidence="4">The sequence shown here is derived from an EMBL/GenBank/DDBJ whole genome shotgun (WGS) entry which is preliminary data.</text>
</comment>
<proteinExistence type="inferred from homology"/>
<gene>
    <name evidence="4" type="ORF">KR093_006406</name>
</gene>
<protein>
    <recommendedName>
        <fullName evidence="3">tRNA-splicing endonuclease subunit Sen54 N-terminal domain-containing protein</fullName>
    </recommendedName>
</protein>
<dbReference type="PANTHER" id="PTHR21027:SF1">
    <property type="entry name" value="TRNA-SPLICING ENDONUCLEASE SUBUNIT SEN54"/>
    <property type="match status" value="1"/>
</dbReference>
<evidence type="ECO:0000313" key="5">
    <source>
        <dbReference type="Proteomes" id="UP001200034"/>
    </source>
</evidence>
<dbReference type="Pfam" id="PF12928">
    <property type="entry name" value="tRNA_int_end_N2"/>
    <property type="match status" value="1"/>
</dbReference>
<name>A0AAD4K082_9MUSC</name>
<dbReference type="EMBL" id="JAJJHW010002585">
    <property type="protein sequence ID" value="KAH8371184.1"/>
    <property type="molecule type" value="Genomic_DNA"/>
</dbReference>